<feature type="non-terminal residue" evidence="2">
    <location>
        <position position="1"/>
    </location>
</feature>
<comment type="caution">
    <text evidence="2">The sequence shown here is derived from an EMBL/GenBank/DDBJ whole genome shotgun (WGS) entry which is preliminary data.</text>
</comment>
<evidence type="ECO:0000256" key="1">
    <source>
        <dbReference type="SAM" id="MobiDB-lite"/>
    </source>
</evidence>
<keyword evidence="3" id="KW-1185">Reference proteome</keyword>
<dbReference type="AlphaFoldDB" id="A0A3S5BCK8"/>
<dbReference type="Pfam" id="PF10294">
    <property type="entry name" value="Methyltransf_16"/>
    <property type="match status" value="1"/>
</dbReference>
<dbReference type="InterPro" id="IPR029063">
    <property type="entry name" value="SAM-dependent_MTases_sf"/>
</dbReference>
<evidence type="ECO:0008006" key="4">
    <source>
        <dbReference type="Google" id="ProtNLM"/>
    </source>
</evidence>
<dbReference type="OrthoDB" id="433955at2759"/>
<dbReference type="PANTHER" id="PTHR14614">
    <property type="entry name" value="HEPATOCELLULAR CARCINOMA-ASSOCIATED ANTIGEN"/>
    <property type="match status" value="1"/>
</dbReference>
<name>A0A3S5BCK8_9PLAT</name>
<dbReference type="SUPFAM" id="SSF53335">
    <property type="entry name" value="S-adenosyl-L-methionine-dependent methyltransferases"/>
    <property type="match status" value="1"/>
</dbReference>
<evidence type="ECO:0000313" key="2">
    <source>
        <dbReference type="EMBL" id="VEL42955.1"/>
    </source>
</evidence>
<gene>
    <name evidence="2" type="ORF">PXEA_LOCUS36395</name>
</gene>
<dbReference type="Proteomes" id="UP000784294">
    <property type="component" value="Unassembled WGS sequence"/>
</dbReference>
<accession>A0A3S5BCK8</accession>
<reference evidence="2" key="1">
    <citation type="submission" date="2018-11" db="EMBL/GenBank/DDBJ databases">
        <authorList>
            <consortium name="Pathogen Informatics"/>
        </authorList>
    </citation>
    <scope>NUCLEOTIDE SEQUENCE</scope>
</reference>
<evidence type="ECO:0000313" key="3">
    <source>
        <dbReference type="Proteomes" id="UP000784294"/>
    </source>
</evidence>
<dbReference type="InterPro" id="IPR019410">
    <property type="entry name" value="Methyltransf_16"/>
</dbReference>
<proteinExistence type="predicted"/>
<organism evidence="2 3">
    <name type="scientific">Protopolystoma xenopodis</name>
    <dbReference type="NCBI Taxonomy" id="117903"/>
    <lineage>
        <taxon>Eukaryota</taxon>
        <taxon>Metazoa</taxon>
        <taxon>Spiralia</taxon>
        <taxon>Lophotrochozoa</taxon>
        <taxon>Platyhelminthes</taxon>
        <taxon>Monogenea</taxon>
        <taxon>Polyopisthocotylea</taxon>
        <taxon>Polystomatidea</taxon>
        <taxon>Polystomatidae</taxon>
        <taxon>Protopolystoma</taxon>
    </lineage>
</organism>
<feature type="region of interest" description="Disordered" evidence="1">
    <location>
        <begin position="1"/>
        <end position="30"/>
    </location>
</feature>
<dbReference type="EMBL" id="CAAALY010277849">
    <property type="protein sequence ID" value="VEL42955.1"/>
    <property type="molecule type" value="Genomic_DNA"/>
</dbReference>
<sequence length="229" mass="24937">MVRRAAKLTDDAGETFENVPSPLSDAGDPDNYYGRRLRTRLGISVKGKRCIELGAGITGLASHAASLSGAIRVIATDIDEKDELAHLASVSGSHIYDAKIVSQNSHCKGQFVGTLAMLQRTLETNREALRSAGGCQIEAAPLTWGSAESSVFSEPWDYIFGADIIYHSATYSSLADSIYRLMNSGGKLNHRTEALLIYMERGLDEAIFVELLQHIKGLELEKLEIPPIE</sequence>
<protein>
    <recommendedName>
        <fullName evidence="4">Methyltransferase domain-containing protein</fullName>
    </recommendedName>
</protein>
<dbReference type="Gene3D" id="3.40.50.150">
    <property type="entry name" value="Vaccinia Virus protein VP39"/>
    <property type="match status" value="1"/>
</dbReference>